<dbReference type="FunFam" id="3.40.50.720:FF:000159">
    <property type="entry name" value="dTDP-4-dehydrorhamnose reductase"/>
    <property type="match status" value="1"/>
</dbReference>
<keyword evidence="5" id="KW-1185">Reference proteome</keyword>
<dbReference type="GO" id="GO:0005829">
    <property type="term" value="C:cytosol"/>
    <property type="evidence" value="ECO:0000318"/>
    <property type="project" value="GO_Central"/>
</dbReference>
<dbReference type="Pfam" id="PF04321">
    <property type="entry name" value="RmlD_sub_bind"/>
    <property type="match status" value="1"/>
</dbReference>
<evidence type="ECO:0000259" key="3">
    <source>
        <dbReference type="Pfam" id="PF04321"/>
    </source>
</evidence>
<comment type="similarity">
    <text evidence="1 2">Belongs to the dTDP-4-dehydrorhamnose reductase family.</text>
</comment>
<dbReference type="Gene3D" id="3.90.25.10">
    <property type="entry name" value="UDP-galactose 4-epimerase, domain 1"/>
    <property type="match status" value="1"/>
</dbReference>
<dbReference type="KEGG" id="gvi:glr3234"/>
<dbReference type="HOGENOM" id="CLU_045518_1_0_3"/>
<dbReference type="FunCoup" id="Q7NGD7">
    <property type="interactions" value="184"/>
</dbReference>
<dbReference type="PANTHER" id="PTHR10491">
    <property type="entry name" value="DTDP-4-DEHYDRORHAMNOSE REDUCTASE"/>
    <property type="match status" value="1"/>
</dbReference>
<dbReference type="EnsemblBacteria" id="BAC91175">
    <property type="protein sequence ID" value="BAC91175"/>
    <property type="gene ID" value="BAC91175"/>
</dbReference>
<dbReference type="GO" id="GO:0019305">
    <property type="term" value="P:dTDP-rhamnose biosynthetic process"/>
    <property type="evidence" value="ECO:0000318"/>
    <property type="project" value="GO_Central"/>
</dbReference>
<dbReference type="GO" id="GO:0008831">
    <property type="term" value="F:dTDP-4-dehydrorhamnose reductase activity"/>
    <property type="evidence" value="ECO:0000318"/>
    <property type="project" value="GO_Central"/>
</dbReference>
<evidence type="ECO:0000313" key="5">
    <source>
        <dbReference type="Proteomes" id="UP000000557"/>
    </source>
</evidence>
<dbReference type="EMBL" id="BA000045">
    <property type="protein sequence ID" value="BAC91175.1"/>
    <property type="molecule type" value="Genomic_DNA"/>
</dbReference>
<reference evidence="4 5" key="1">
    <citation type="journal article" date="2003" name="DNA Res.">
        <title>Complete genome structure of Gloeobacter violaceus PCC 7421, a cyanobacterium that lacks thylakoids.</title>
        <authorList>
            <person name="Nakamura Y."/>
            <person name="Kaneko T."/>
            <person name="Sato S."/>
            <person name="Mimuro M."/>
            <person name="Miyashita H."/>
            <person name="Tsuchiya T."/>
            <person name="Sasamoto S."/>
            <person name="Watanabe A."/>
            <person name="Kawashima K."/>
            <person name="Kishida Y."/>
            <person name="Kiyokawa C."/>
            <person name="Kohara M."/>
            <person name="Matsumoto M."/>
            <person name="Matsuno A."/>
            <person name="Nakazaki N."/>
            <person name="Shimpo S."/>
            <person name="Takeuchi C."/>
            <person name="Yamada M."/>
            <person name="Tabata S."/>
        </authorList>
    </citation>
    <scope>NUCLEOTIDE SEQUENCE [LARGE SCALE GENOMIC DNA]</scope>
    <source>
        <strain evidence="5">ATCC 29082 / PCC 7421</strain>
    </source>
</reference>
<accession>Q7NGD7</accession>
<dbReference type="PhylomeDB" id="Q7NGD7"/>
<sequence>MRFSRPIQKCFMYLITGAGGQLGKELCALLEAREEPFVAYGRAQLDIADSGAVRQALEQSGAAVLFNCAAYTRVDKAESEAEEAHRVNATGARVLAEACSAAGSRLVHVSTDYVFDGSACRPYPEDAPTQPLGIYGQSKRDGEVAVLEGDGEHLVVRTAWVYGVGGPNFVRTILRLAGEREQLRVVADQVGSPTWTFDLAAALVGLTKAQAEGGIYHVTNSGVTSWYDFAVAIVEEAQALGRALKLQSVVPITTAEYPTPAARPAYSVLSNTRALRVLGGPLPQWRQSLRRMLQQLDKEG</sequence>
<dbReference type="InterPro" id="IPR005913">
    <property type="entry name" value="dTDP_dehydrorham_reduct"/>
</dbReference>
<dbReference type="Gene3D" id="3.40.50.720">
    <property type="entry name" value="NAD(P)-binding Rossmann-like Domain"/>
    <property type="match status" value="1"/>
</dbReference>
<dbReference type="InterPro" id="IPR029903">
    <property type="entry name" value="RmlD-like-bd"/>
</dbReference>
<comment type="function">
    <text evidence="2">Catalyzes the reduction of dTDP-6-deoxy-L-lyxo-4-hexulose to yield dTDP-L-rhamnose.</text>
</comment>
<feature type="domain" description="RmlD-like substrate binding" evidence="3">
    <location>
        <begin position="14"/>
        <end position="296"/>
    </location>
</feature>
<organism evidence="4 5">
    <name type="scientific">Gloeobacter violaceus (strain ATCC 29082 / PCC 7421)</name>
    <dbReference type="NCBI Taxonomy" id="251221"/>
    <lineage>
        <taxon>Bacteria</taxon>
        <taxon>Bacillati</taxon>
        <taxon>Cyanobacteriota</taxon>
        <taxon>Cyanophyceae</taxon>
        <taxon>Gloeobacterales</taxon>
        <taxon>Gloeobacteraceae</taxon>
        <taxon>Gloeobacter</taxon>
    </lineage>
</organism>
<gene>
    <name evidence="4" type="primary">rfbD</name>
</gene>
<dbReference type="eggNOG" id="COG1091">
    <property type="taxonomic scope" value="Bacteria"/>
</dbReference>
<dbReference type="InParanoid" id="Q7NGD7"/>
<dbReference type="AlphaFoldDB" id="Q7NGD7"/>
<keyword evidence="2" id="KW-0521">NADP</keyword>
<dbReference type="GO" id="GO:0000271">
    <property type="term" value="P:polysaccharide biosynthetic process"/>
    <property type="evidence" value="ECO:0000318"/>
    <property type="project" value="GO_Central"/>
</dbReference>
<dbReference type="SUPFAM" id="SSF51735">
    <property type="entry name" value="NAD(P)-binding Rossmann-fold domains"/>
    <property type="match status" value="1"/>
</dbReference>
<keyword evidence="2" id="KW-0560">Oxidoreductase</keyword>
<protein>
    <recommendedName>
        <fullName evidence="2">dTDP-4-dehydrorhamnose reductase</fullName>
        <ecNumber evidence="2">1.1.1.133</ecNumber>
    </recommendedName>
</protein>
<evidence type="ECO:0000256" key="2">
    <source>
        <dbReference type="RuleBase" id="RU364082"/>
    </source>
</evidence>
<dbReference type="InterPro" id="IPR036291">
    <property type="entry name" value="NAD(P)-bd_dom_sf"/>
</dbReference>
<dbReference type="STRING" id="251221.gene:10760743"/>
<dbReference type="PANTHER" id="PTHR10491:SF4">
    <property type="entry name" value="METHIONINE ADENOSYLTRANSFERASE 2 SUBUNIT BETA"/>
    <property type="match status" value="1"/>
</dbReference>
<dbReference type="Proteomes" id="UP000000557">
    <property type="component" value="Chromosome"/>
</dbReference>
<dbReference type="NCBIfam" id="TIGR01214">
    <property type="entry name" value="rmlD"/>
    <property type="match status" value="1"/>
</dbReference>
<dbReference type="OrthoDB" id="9803892at2"/>
<comment type="pathway">
    <text evidence="2">Carbohydrate biosynthesis; dTDP-L-rhamnose biosynthesis.</text>
</comment>
<dbReference type="CDD" id="cd05254">
    <property type="entry name" value="dTDP_HR_like_SDR_e"/>
    <property type="match status" value="1"/>
</dbReference>
<reference evidence="4 5" key="2">
    <citation type="journal article" date="2003" name="DNA Res.">
        <title>Complete genome structure of Gloeobacter violaceus PCC 7421, a cyanobacterium that lacks thylakoids (supplement).</title>
        <authorList>
            <person name="Nakamura Y."/>
            <person name="Kaneko T."/>
            <person name="Sato S."/>
            <person name="Mimuro M."/>
            <person name="Miyashita H."/>
            <person name="Tsuchiya T."/>
            <person name="Sasamoto S."/>
            <person name="Watanabe A."/>
            <person name="Kawashima K."/>
            <person name="Kishida Y."/>
            <person name="Kiyokawa C."/>
            <person name="Kohara M."/>
            <person name="Matsumoto M."/>
            <person name="Matsuno A."/>
            <person name="Nakazaki N."/>
            <person name="Shimpo S."/>
            <person name="Takeuchi C."/>
            <person name="Yamada M."/>
            <person name="Tabata S."/>
        </authorList>
    </citation>
    <scope>NUCLEOTIDE SEQUENCE [LARGE SCALE GENOMIC DNA]</scope>
    <source>
        <strain evidence="5">ATCC 29082 / PCC 7421</strain>
    </source>
</reference>
<proteinExistence type="inferred from homology"/>
<dbReference type="EC" id="1.1.1.133" evidence="2"/>
<dbReference type="UniPathway" id="UPA00124"/>
<evidence type="ECO:0000313" key="4">
    <source>
        <dbReference type="EMBL" id="BAC91175.1"/>
    </source>
</evidence>
<name>Q7NGD7_GLOVI</name>
<dbReference type="PATRIC" id="fig|251221.4.peg.3263"/>
<evidence type="ECO:0000256" key="1">
    <source>
        <dbReference type="ARBA" id="ARBA00010944"/>
    </source>
</evidence>